<dbReference type="SFLD" id="SFLDS00005">
    <property type="entry name" value="Isoprenoid_Synthase_Type_I"/>
    <property type="match status" value="1"/>
</dbReference>
<dbReference type="InterPro" id="IPR008949">
    <property type="entry name" value="Isoprenoid_synthase_dom_sf"/>
</dbReference>
<accession>A0ABU5EH50</accession>
<evidence type="ECO:0000313" key="2">
    <source>
        <dbReference type="Proteomes" id="UP001279642"/>
    </source>
</evidence>
<dbReference type="InterPro" id="IPR044843">
    <property type="entry name" value="Trans_IPPS_bact-type"/>
</dbReference>
<keyword evidence="2" id="KW-1185">Reference proteome</keyword>
<dbReference type="CDD" id="cd00683">
    <property type="entry name" value="Trans_IPPS_HH"/>
    <property type="match status" value="1"/>
</dbReference>
<dbReference type="InterPro" id="IPR017827">
    <property type="entry name" value="HSQ_synthase_HpnC"/>
</dbReference>
<dbReference type="InterPro" id="IPR033904">
    <property type="entry name" value="Trans_IPPS_HH"/>
</dbReference>
<dbReference type="NCBIfam" id="TIGR03464">
    <property type="entry name" value="HpnC"/>
    <property type="match status" value="1"/>
</dbReference>
<name>A0ABU5EH50_9PROT</name>
<dbReference type="GO" id="GO:0051996">
    <property type="term" value="F:squalene synthase [NAD(P)H] activity"/>
    <property type="evidence" value="ECO:0007669"/>
    <property type="project" value="UniProtKB-EC"/>
</dbReference>
<sequence>MAMAEDISTPSGKNTGTENFPVGSILIRPDLRNHVHVYYRWARMADDIVDNPTLLPEDKIRRLDLMEEVLLDPTRQDVPVAVAMRESLKATKLDPVNCTDLLIAFRLDATKLRYDDWADLMHYCRYSASPVGRYLLTLHGEAPSSLPPSDALCNALQVINHLQDCALDYREMNRVYVPDDHLGAEGIDVTALDAPKSSPALRRVLDRLLDETEELMQTARRLPGEVRDLRMRCEAAVIVRLADKLIDLLRRHDPLAMRVKLKKPAIALATLQGIGRAVLQGGPSRNSGIK</sequence>
<reference evidence="1 2" key="1">
    <citation type="journal article" date="2016" name="Antonie Van Leeuwenhoek">
        <title>Dongia soli sp. nov., isolated from soil from Dokdo, Korea.</title>
        <authorList>
            <person name="Kim D.U."/>
            <person name="Lee H."/>
            <person name="Kim H."/>
            <person name="Kim S.G."/>
            <person name="Ka J.O."/>
        </authorList>
    </citation>
    <scope>NUCLEOTIDE SEQUENCE [LARGE SCALE GENOMIC DNA]</scope>
    <source>
        <strain evidence="1 2">D78</strain>
    </source>
</reference>
<dbReference type="EMBL" id="JAXCLW010000013">
    <property type="protein sequence ID" value="MDY0885760.1"/>
    <property type="molecule type" value="Genomic_DNA"/>
</dbReference>
<dbReference type="Gene3D" id="1.10.600.10">
    <property type="entry name" value="Farnesyl Diphosphate Synthase"/>
    <property type="match status" value="1"/>
</dbReference>
<dbReference type="SFLD" id="SFLDG01018">
    <property type="entry name" value="Squalene/Phytoene_Synthase_Lik"/>
    <property type="match status" value="1"/>
</dbReference>
<dbReference type="EC" id="2.5.1.21" evidence="1"/>
<dbReference type="InterPro" id="IPR002060">
    <property type="entry name" value="Squ/phyt_synthse"/>
</dbReference>
<evidence type="ECO:0000313" key="1">
    <source>
        <dbReference type="EMBL" id="MDY0885760.1"/>
    </source>
</evidence>
<organism evidence="1 2">
    <name type="scientific">Dongia soli</name>
    <dbReference type="NCBI Taxonomy" id="600628"/>
    <lineage>
        <taxon>Bacteria</taxon>
        <taxon>Pseudomonadati</taxon>
        <taxon>Pseudomonadota</taxon>
        <taxon>Alphaproteobacteria</taxon>
        <taxon>Rhodospirillales</taxon>
        <taxon>Dongiaceae</taxon>
        <taxon>Dongia</taxon>
    </lineage>
</organism>
<dbReference type="SFLD" id="SFLDG01212">
    <property type="entry name" value="Phytoene_synthase_like"/>
    <property type="match status" value="1"/>
</dbReference>
<proteinExistence type="predicted"/>
<protein>
    <submittedName>
        <fullName evidence="1">Squalene synthase HpnC</fullName>
        <ecNumber evidence="1">2.5.1.21</ecNumber>
    </submittedName>
</protein>
<dbReference type="Pfam" id="PF00494">
    <property type="entry name" value="SQS_PSY"/>
    <property type="match status" value="1"/>
</dbReference>
<dbReference type="SUPFAM" id="SSF48576">
    <property type="entry name" value="Terpenoid synthases"/>
    <property type="match status" value="1"/>
</dbReference>
<dbReference type="Proteomes" id="UP001279642">
    <property type="component" value="Unassembled WGS sequence"/>
</dbReference>
<dbReference type="PANTHER" id="PTHR31480">
    <property type="entry name" value="BIFUNCTIONAL LYCOPENE CYCLASE/PHYTOENE SYNTHASE"/>
    <property type="match status" value="1"/>
</dbReference>
<comment type="caution">
    <text evidence="1">The sequence shown here is derived from an EMBL/GenBank/DDBJ whole genome shotgun (WGS) entry which is preliminary data.</text>
</comment>
<keyword evidence="1" id="KW-0808">Transferase</keyword>
<gene>
    <name evidence="1" type="primary">hpnC</name>
    <name evidence="1" type="ORF">SMD27_23180</name>
</gene>
<dbReference type="RefSeq" id="WP_320510835.1">
    <property type="nucleotide sequence ID" value="NZ_JAXCLW010000013.1"/>
</dbReference>